<feature type="domain" description="SecDF P1 head subdomain" evidence="12">
    <location>
        <begin position="140"/>
        <end position="245"/>
    </location>
</feature>
<proteinExistence type="inferred from homology"/>
<dbReference type="InterPro" id="IPR048634">
    <property type="entry name" value="SecD_SecF_C"/>
</dbReference>
<evidence type="ECO:0000256" key="9">
    <source>
        <dbReference type="HAMAP-Rule" id="MF_01463"/>
    </source>
</evidence>
<evidence type="ECO:0000256" key="3">
    <source>
        <dbReference type="ARBA" id="ARBA00022475"/>
    </source>
</evidence>
<protein>
    <recommendedName>
        <fullName evidence="9">Protein translocase subunit SecD</fullName>
    </recommendedName>
</protein>
<evidence type="ECO:0000259" key="10">
    <source>
        <dbReference type="Pfam" id="PF02355"/>
    </source>
</evidence>
<feature type="transmembrane region" description="Helical" evidence="9">
    <location>
        <begin position="390"/>
        <end position="414"/>
    </location>
</feature>
<dbReference type="SUPFAM" id="SSF82866">
    <property type="entry name" value="Multidrug efflux transporter AcrB transmembrane domain"/>
    <property type="match status" value="1"/>
</dbReference>
<keyword evidence="14" id="KW-1185">Reference proteome</keyword>
<comment type="similarity">
    <text evidence="9">Belongs to the SecD/SecF family. SecD subfamily.</text>
</comment>
<organism evidence="13 14">
    <name type="scientific">Fusibacter tunisiensis</name>
    <dbReference type="NCBI Taxonomy" id="1008308"/>
    <lineage>
        <taxon>Bacteria</taxon>
        <taxon>Bacillati</taxon>
        <taxon>Bacillota</taxon>
        <taxon>Clostridia</taxon>
        <taxon>Eubacteriales</taxon>
        <taxon>Eubacteriales Family XII. Incertae Sedis</taxon>
        <taxon>Fusibacter</taxon>
    </lineage>
</organism>
<dbReference type="InterPro" id="IPR055344">
    <property type="entry name" value="SecD_SecF_C_bact"/>
</dbReference>
<reference evidence="13 14" key="1">
    <citation type="submission" date="2021-01" db="EMBL/GenBank/DDBJ databases">
        <title>Genomic Encyclopedia of Type Strains, Phase IV (KMG-IV): sequencing the most valuable type-strain genomes for metagenomic binning, comparative biology and taxonomic classification.</title>
        <authorList>
            <person name="Goeker M."/>
        </authorList>
    </citation>
    <scope>NUCLEOTIDE SEQUENCE [LARGE SCALE GENOMIC DNA]</scope>
    <source>
        <strain evidence="13 14">DSM 24436</strain>
    </source>
</reference>
<evidence type="ECO:0000256" key="7">
    <source>
        <dbReference type="ARBA" id="ARBA00023010"/>
    </source>
</evidence>
<name>A0ABS2MQG0_9FIRM</name>
<evidence type="ECO:0000259" key="12">
    <source>
        <dbReference type="Pfam" id="PF22599"/>
    </source>
</evidence>
<dbReference type="Gene3D" id="3.30.1360.200">
    <property type="match status" value="1"/>
</dbReference>
<evidence type="ECO:0000313" key="14">
    <source>
        <dbReference type="Proteomes" id="UP000767854"/>
    </source>
</evidence>
<dbReference type="HAMAP" id="MF_01463_B">
    <property type="entry name" value="SecD_B"/>
    <property type="match status" value="1"/>
</dbReference>
<dbReference type="Gene3D" id="3.30.70.3400">
    <property type="match status" value="1"/>
</dbReference>
<dbReference type="Pfam" id="PF21760">
    <property type="entry name" value="SecD_1st"/>
    <property type="match status" value="1"/>
</dbReference>
<feature type="transmembrane region" description="Helical" evidence="9">
    <location>
        <begin position="291"/>
        <end position="309"/>
    </location>
</feature>
<evidence type="ECO:0000256" key="5">
    <source>
        <dbReference type="ARBA" id="ARBA00022927"/>
    </source>
</evidence>
<evidence type="ECO:0000256" key="4">
    <source>
        <dbReference type="ARBA" id="ARBA00022692"/>
    </source>
</evidence>
<dbReference type="InterPro" id="IPR005791">
    <property type="entry name" value="SecD"/>
</dbReference>
<keyword evidence="5 9" id="KW-0653">Protein transport</keyword>
<keyword evidence="8 9" id="KW-0472">Membrane</keyword>
<feature type="transmembrane region" description="Helical" evidence="9">
    <location>
        <begin position="267"/>
        <end position="284"/>
    </location>
</feature>
<comment type="subcellular location">
    <subcellularLocation>
        <location evidence="1 9">Cell membrane</location>
        <topology evidence="1 9">Multi-pass membrane protein</topology>
    </subcellularLocation>
</comment>
<evidence type="ECO:0000256" key="2">
    <source>
        <dbReference type="ARBA" id="ARBA00022448"/>
    </source>
</evidence>
<comment type="function">
    <text evidence="9">Part of the Sec protein translocase complex. Interacts with the SecYEG preprotein conducting channel. SecDF uses the proton motive force (PMF) to complete protein translocation after the ATP-dependent function of SecA.</text>
</comment>
<keyword evidence="2 9" id="KW-0813">Transport</keyword>
<dbReference type="InterPro" id="IPR048631">
    <property type="entry name" value="SecD_1st"/>
</dbReference>
<dbReference type="InterPro" id="IPR022813">
    <property type="entry name" value="SecD/SecF_arch_bac"/>
</dbReference>
<feature type="transmembrane region" description="Helical" evidence="9">
    <location>
        <begin position="362"/>
        <end position="384"/>
    </location>
</feature>
<dbReference type="PRINTS" id="PR00702">
    <property type="entry name" value="ACRIFLAVINRP"/>
</dbReference>
<evidence type="ECO:0000256" key="6">
    <source>
        <dbReference type="ARBA" id="ARBA00022989"/>
    </source>
</evidence>
<feature type="transmembrane region" description="Helical" evidence="9">
    <location>
        <begin position="315"/>
        <end position="341"/>
    </location>
</feature>
<keyword evidence="3 9" id="KW-1003">Cell membrane</keyword>
<dbReference type="NCBIfam" id="TIGR00916">
    <property type="entry name" value="2A0604s01"/>
    <property type="match status" value="1"/>
</dbReference>
<gene>
    <name evidence="9" type="primary">secD</name>
    <name evidence="13" type="ORF">JOC49_001140</name>
</gene>
<dbReference type="Pfam" id="PF22599">
    <property type="entry name" value="SecDF_P1_head"/>
    <property type="match status" value="1"/>
</dbReference>
<dbReference type="InterPro" id="IPR054384">
    <property type="entry name" value="SecDF_P1_head"/>
</dbReference>
<keyword evidence="6 9" id="KW-1133">Transmembrane helix</keyword>
<dbReference type="PANTHER" id="PTHR30081">
    <property type="entry name" value="PROTEIN-EXPORT MEMBRANE PROTEIN SEC"/>
    <property type="match status" value="1"/>
</dbReference>
<dbReference type="Pfam" id="PF02355">
    <property type="entry name" value="SecD_SecF_C"/>
    <property type="match status" value="1"/>
</dbReference>
<comment type="caution">
    <text evidence="13">The sequence shown here is derived from an EMBL/GenBank/DDBJ whole genome shotgun (WGS) entry which is preliminary data.</text>
</comment>
<dbReference type="NCBIfam" id="TIGR01129">
    <property type="entry name" value="secD"/>
    <property type="match status" value="1"/>
</dbReference>
<dbReference type="EMBL" id="JAFBDT010000006">
    <property type="protein sequence ID" value="MBM7561620.1"/>
    <property type="molecule type" value="Genomic_DNA"/>
</dbReference>
<keyword evidence="4 9" id="KW-0812">Transmembrane</keyword>
<dbReference type="RefSeq" id="WP_204663295.1">
    <property type="nucleotide sequence ID" value="NZ_JAFBDT010000006.1"/>
</dbReference>
<keyword evidence="7 9" id="KW-0811">Translocation</keyword>
<dbReference type="PANTHER" id="PTHR30081:SF1">
    <property type="entry name" value="PROTEIN TRANSLOCASE SUBUNIT SECD"/>
    <property type="match status" value="1"/>
</dbReference>
<dbReference type="Proteomes" id="UP000767854">
    <property type="component" value="Unassembled WGS sequence"/>
</dbReference>
<evidence type="ECO:0000313" key="13">
    <source>
        <dbReference type="EMBL" id="MBM7561620.1"/>
    </source>
</evidence>
<accession>A0ABS2MQG0</accession>
<dbReference type="Gene3D" id="1.20.1640.10">
    <property type="entry name" value="Multidrug efflux transporter AcrB transmembrane domain"/>
    <property type="match status" value="1"/>
</dbReference>
<evidence type="ECO:0000256" key="1">
    <source>
        <dbReference type="ARBA" id="ARBA00004651"/>
    </source>
</evidence>
<evidence type="ECO:0000259" key="11">
    <source>
        <dbReference type="Pfam" id="PF21760"/>
    </source>
</evidence>
<dbReference type="InterPro" id="IPR001036">
    <property type="entry name" value="Acrflvin-R"/>
</dbReference>
<comment type="subunit">
    <text evidence="9">Forms a complex with SecF. Part of the essential Sec protein translocation apparatus which comprises SecA, SecYEG and auxiliary proteins SecDF. Other proteins may also be involved.</text>
</comment>
<feature type="domain" description="Protein translocase subunit SecDF P1" evidence="11">
    <location>
        <begin position="70"/>
        <end position="128"/>
    </location>
</feature>
<feature type="domain" description="Protein export membrane protein SecD/SecF C-terminal" evidence="10">
    <location>
        <begin position="246"/>
        <end position="415"/>
    </location>
</feature>
<evidence type="ECO:0000256" key="8">
    <source>
        <dbReference type="ARBA" id="ARBA00023136"/>
    </source>
</evidence>
<sequence length="431" mass="46017">MKGKETLLFFLIVAVIAGAVFVATNGVSLGAFELKSAGEMLNLGLDIEGGVVVVYEAKTEETGTDLERTMEQTKQVIGKRVNELGLTEPIITLQGENRIRIELPGVENPEDAIDVIGQTALLQFVLVTGDLPAMEGMDIAAIEYEPILTGTNVADAFVSQGQYNEPVVSLKFDAIGKELFFEGTSKAIDNPEKKGQIAIVLDQEIISAPYTEIVISDGEAYIQGSFTFDSANELALLIRGGALPVELEEIQTSVIGPTLGIDSLNSAINAALVGLALLVVYMLIYYRIPGFIATIALGLYGLIVIYAMIGFNATLTLPGVAGIVLSLGMAVDANVIIFERLKEEIHTGKSLRASINSGFHRGMRTIIDSNVTTFIAAIILFAFGEGPIKGFAVTLMIGIVSSMFTAVVVTKSLLKLSLGFSDRKKHYGSRG</sequence>
<comment type="caution">
    <text evidence="9">Lacks conserved residue(s) required for the propagation of feature annotation.</text>
</comment>